<proteinExistence type="predicted"/>
<dbReference type="RefSeq" id="WP_183264826.1">
    <property type="nucleotide sequence ID" value="NZ_JACHFJ010000001.1"/>
</dbReference>
<dbReference type="Proteomes" id="UP000553706">
    <property type="component" value="Unassembled WGS sequence"/>
</dbReference>
<dbReference type="AlphaFoldDB" id="A0A840VEY6"/>
<feature type="transmembrane region" description="Helical" evidence="1">
    <location>
        <begin position="229"/>
        <end position="253"/>
    </location>
</feature>
<dbReference type="EMBL" id="JACHFJ010000001">
    <property type="protein sequence ID" value="MBB5371795.1"/>
    <property type="molecule type" value="Genomic_DNA"/>
</dbReference>
<keyword evidence="1" id="KW-0472">Membrane</keyword>
<keyword evidence="1" id="KW-0812">Transmembrane</keyword>
<evidence type="ECO:0000313" key="2">
    <source>
        <dbReference type="EMBL" id="MBB5371795.1"/>
    </source>
</evidence>
<feature type="transmembrane region" description="Helical" evidence="1">
    <location>
        <begin position="91"/>
        <end position="111"/>
    </location>
</feature>
<evidence type="ECO:0000313" key="3">
    <source>
        <dbReference type="Proteomes" id="UP000553706"/>
    </source>
</evidence>
<dbReference type="InterPro" id="IPR018692">
    <property type="entry name" value="DUF2189"/>
</dbReference>
<organism evidence="2 3">
    <name type="scientific">Acidocella aromatica</name>
    <dbReference type="NCBI Taxonomy" id="1303579"/>
    <lineage>
        <taxon>Bacteria</taxon>
        <taxon>Pseudomonadati</taxon>
        <taxon>Pseudomonadota</taxon>
        <taxon>Alphaproteobacteria</taxon>
        <taxon>Acetobacterales</taxon>
        <taxon>Acidocellaceae</taxon>
        <taxon>Acidocella</taxon>
    </lineage>
</organism>
<reference evidence="2 3" key="1">
    <citation type="submission" date="2020-08" db="EMBL/GenBank/DDBJ databases">
        <title>Genomic Encyclopedia of Type Strains, Phase IV (KMG-IV): sequencing the most valuable type-strain genomes for metagenomic binning, comparative biology and taxonomic classification.</title>
        <authorList>
            <person name="Goeker M."/>
        </authorList>
    </citation>
    <scope>NUCLEOTIDE SEQUENCE [LARGE SCALE GENOMIC DNA]</scope>
    <source>
        <strain evidence="2 3">DSM 27026</strain>
    </source>
</reference>
<comment type="caution">
    <text evidence="2">The sequence shown here is derived from an EMBL/GenBank/DDBJ whole genome shotgun (WGS) entry which is preliminary data.</text>
</comment>
<feature type="transmembrane region" description="Helical" evidence="1">
    <location>
        <begin position="191"/>
        <end position="217"/>
    </location>
</feature>
<gene>
    <name evidence="2" type="ORF">HNP71_000019</name>
</gene>
<dbReference type="Pfam" id="PF09955">
    <property type="entry name" value="DUF2189"/>
    <property type="match status" value="1"/>
</dbReference>
<name>A0A840VEY6_9PROT</name>
<sequence>MHIRNPVEWVLGQFHATEMLGSAAPETYFSTTESGPPMVRPIGFADVFLALGQGWEDFTAARTDLIMLWLIYPVMAAYLVAADFYGQLIPLLFPVASGFALVGPLFAIGFYEMSRQRELTGQMHWRDGFNVLRSPAIGAITGMGLTLIALFLAWLAVAELIYDVTLGPVQPTGWLPFFSAVLTTPRGWEMIVLGVGIGAVFAVLVLVIASISFPLLLDRPATLGTAIRTSVAAIMLNPAPLALWGAIVGGGLVLGTIPAFAGLIVVLPVLGHGTWHLYRTMVPRPGSAA</sequence>
<keyword evidence="1" id="KW-1133">Transmembrane helix</keyword>
<protein>
    <submittedName>
        <fullName evidence="2">Putative membrane protein</fullName>
    </submittedName>
</protein>
<feature type="transmembrane region" description="Helical" evidence="1">
    <location>
        <begin position="65"/>
        <end position="85"/>
    </location>
</feature>
<keyword evidence="3" id="KW-1185">Reference proteome</keyword>
<evidence type="ECO:0000256" key="1">
    <source>
        <dbReference type="SAM" id="Phobius"/>
    </source>
</evidence>
<feature type="transmembrane region" description="Helical" evidence="1">
    <location>
        <begin position="259"/>
        <end position="278"/>
    </location>
</feature>
<accession>A0A840VEY6</accession>
<feature type="transmembrane region" description="Helical" evidence="1">
    <location>
        <begin position="132"/>
        <end position="157"/>
    </location>
</feature>